<sequence>MAGVEETTLALRSFHTLRKRNPKGNDLRSVVDGDAFFFLLVELKMIILRFSFYLMGKGKVAVGAAVICAVTVCAEPMFIVRHRMRCSGRWARVMAIMKEFEEKCATPVGRLRQVADAMTIEIHAGLALREGASSRCLSAMSTISLQGTKSFFFFRIIDFALWT</sequence>
<reference evidence="2 3" key="1">
    <citation type="journal article" date="2020" name="Mol. Biol. Evol.">
        <title>Distinct Expression and Methylation Patterns for Genes with Different Fates following a Single Whole-Genome Duplication in Flowering Plants.</title>
        <authorList>
            <person name="Shi T."/>
            <person name="Rahmani R.S."/>
            <person name="Gugger P.F."/>
            <person name="Wang M."/>
            <person name="Li H."/>
            <person name="Zhang Y."/>
            <person name="Li Z."/>
            <person name="Wang Q."/>
            <person name="Van de Peer Y."/>
            <person name="Marchal K."/>
            <person name="Chen J."/>
        </authorList>
    </citation>
    <scope>NUCLEOTIDE SEQUENCE [LARGE SCALE GENOMIC DNA]</scope>
    <source>
        <tissue evidence="2">Leaf</tissue>
    </source>
</reference>
<accession>A0A822Z2U2</accession>
<organism evidence="2 3">
    <name type="scientific">Nelumbo nucifera</name>
    <name type="common">Sacred lotus</name>
    <dbReference type="NCBI Taxonomy" id="4432"/>
    <lineage>
        <taxon>Eukaryota</taxon>
        <taxon>Viridiplantae</taxon>
        <taxon>Streptophyta</taxon>
        <taxon>Embryophyta</taxon>
        <taxon>Tracheophyta</taxon>
        <taxon>Spermatophyta</taxon>
        <taxon>Magnoliopsida</taxon>
        <taxon>Proteales</taxon>
        <taxon>Nelumbonaceae</taxon>
        <taxon>Nelumbo</taxon>
    </lineage>
</organism>
<dbReference type="Proteomes" id="UP000607653">
    <property type="component" value="Unassembled WGS sequence"/>
</dbReference>
<evidence type="ECO:0000313" key="3">
    <source>
        <dbReference type="Proteomes" id="UP000607653"/>
    </source>
</evidence>
<keyword evidence="1" id="KW-1133">Transmembrane helix</keyword>
<gene>
    <name evidence="2" type="ORF">HUJ06_008662</name>
</gene>
<feature type="transmembrane region" description="Helical" evidence="1">
    <location>
        <begin position="60"/>
        <end position="80"/>
    </location>
</feature>
<comment type="caution">
    <text evidence="2">The sequence shown here is derived from an EMBL/GenBank/DDBJ whole genome shotgun (WGS) entry which is preliminary data.</text>
</comment>
<evidence type="ECO:0000313" key="2">
    <source>
        <dbReference type="EMBL" id="DAD38021.1"/>
    </source>
</evidence>
<name>A0A822Z2U2_NELNU</name>
<keyword evidence="3" id="KW-1185">Reference proteome</keyword>
<evidence type="ECO:0000256" key="1">
    <source>
        <dbReference type="SAM" id="Phobius"/>
    </source>
</evidence>
<protein>
    <recommendedName>
        <fullName evidence="4">Phosphotransferase</fullName>
    </recommendedName>
</protein>
<proteinExistence type="predicted"/>
<evidence type="ECO:0008006" key="4">
    <source>
        <dbReference type="Google" id="ProtNLM"/>
    </source>
</evidence>
<keyword evidence="1" id="KW-0472">Membrane</keyword>
<dbReference type="AlphaFoldDB" id="A0A822Z2U2"/>
<dbReference type="Gene3D" id="3.40.367.20">
    <property type="match status" value="1"/>
</dbReference>
<keyword evidence="1" id="KW-0812">Transmembrane</keyword>
<dbReference type="EMBL" id="DUZY01000004">
    <property type="protein sequence ID" value="DAD38021.1"/>
    <property type="molecule type" value="Genomic_DNA"/>
</dbReference>